<gene>
    <name evidence="2" type="ORF">EgrG_002012100</name>
</gene>
<protein>
    <submittedName>
        <fullName evidence="2 4">Uncharacterized protein</fullName>
    </submittedName>
</protein>
<name>A0A068WBG1_ECHGR</name>
<dbReference type="AlphaFoldDB" id="A0A068WBG1"/>
<evidence type="ECO:0000313" key="3">
    <source>
        <dbReference type="Proteomes" id="UP000492820"/>
    </source>
</evidence>
<reference evidence="4" key="3">
    <citation type="submission" date="2020-10" db="UniProtKB">
        <authorList>
            <consortium name="WormBaseParasite"/>
        </authorList>
    </citation>
    <scope>IDENTIFICATION</scope>
</reference>
<feature type="region of interest" description="Disordered" evidence="1">
    <location>
        <begin position="1"/>
        <end position="43"/>
    </location>
</feature>
<proteinExistence type="predicted"/>
<reference evidence="2 3" key="1">
    <citation type="journal article" date="2013" name="Nature">
        <title>The genomes of four tapeworm species reveal adaptations to parasitism.</title>
        <authorList>
            <person name="Tsai I.J."/>
            <person name="Zarowiecki M."/>
            <person name="Holroyd N."/>
            <person name="Garciarrubio A."/>
            <person name="Sanchez-Flores A."/>
            <person name="Brooks K.L."/>
            <person name="Tracey A."/>
            <person name="Bobes R.J."/>
            <person name="Fragoso G."/>
            <person name="Sciutto E."/>
            <person name="Aslett M."/>
            <person name="Beasley H."/>
            <person name="Bennett H.M."/>
            <person name="Cai J."/>
            <person name="Camicia F."/>
            <person name="Clark R."/>
            <person name="Cucher M."/>
            <person name="De Silva N."/>
            <person name="Day T.A."/>
            <person name="Deplazes P."/>
            <person name="Estrada K."/>
            <person name="Fernandez C."/>
            <person name="Holland P.W."/>
            <person name="Hou J."/>
            <person name="Hu S."/>
            <person name="Huckvale T."/>
            <person name="Hung S.S."/>
            <person name="Kamenetzky L."/>
            <person name="Keane J.A."/>
            <person name="Kiss F."/>
            <person name="Koziol U."/>
            <person name="Lambert O."/>
            <person name="Liu K."/>
            <person name="Luo X."/>
            <person name="Luo Y."/>
            <person name="Macchiaroli N."/>
            <person name="Nichol S."/>
            <person name="Paps J."/>
            <person name="Parkinson J."/>
            <person name="Pouchkina-Stantcheva N."/>
            <person name="Riddiford N."/>
            <person name="Rosenzvit M."/>
            <person name="Salinas G."/>
            <person name="Wasmuth J.D."/>
            <person name="Zamanian M."/>
            <person name="Zheng Y."/>
            <person name="Cai X."/>
            <person name="Soberon X."/>
            <person name="Olson P.D."/>
            <person name="Laclette J.P."/>
            <person name="Brehm K."/>
            <person name="Berriman M."/>
            <person name="Garciarrubio A."/>
            <person name="Bobes R.J."/>
            <person name="Fragoso G."/>
            <person name="Sanchez-Flores A."/>
            <person name="Estrada K."/>
            <person name="Cevallos M.A."/>
            <person name="Morett E."/>
            <person name="Gonzalez V."/>
            <person name="Portillo T."/>
            <person name="Ochoa-Leyva A."/>
            <person name="Jose M.V."/>
            <person name="Sciutto E."/>
            <person name="Landa A."/>
            <person name="Jimenez L."/>
            <person name="Valdes V."/>
            <person name="Carrero J.C."/>
            <person name="Larralde C."/>
            <person name="Morales-Montor J."/>
            <person name="Limon-Lason J."/>
            <person name="Soberon X."/>
            <person name="Laclette J.P."/>
        </authorList>
    </citation>
    <scope>NUCLEOTIDE SEQUENCE [LARGE SCALE GENOMIC DNA]</scope>
</reference>
<evidence type="ECO:0000256" key="1">
    <source>
        <dbReference type="SAM" id="MobiDB-lite"/>
    </source>
</evidence>
<dbReference type="WBParaSite" id="EgrG_002012100">
    <property type="protein sequence ID" value="EgrG_002012100"/>
    <property type="gene ID" value="EgrG_002012100"/>
</dbReference>
<reference evidence="2" key="2">
    <citation type="submission" date="2014-06" db="EMBL/GenBank/DDBJ databases">
        <authorList>
            <person name="Aslett M."/>
        </authorList>
    </citation>
    <scope>NUCLEOTIDE SEQUENCE</scope>
</reference>
<sequence>MTASGKAFSSPAMDTRYSRHRLASPTTVPKQDEPPDFEELSRGNSDATIKYPFHCMGIRWLTQLARGCFSYTTDYVAMADAED</sequence>
<evidence type="ECO:0000313" key="4">
    <source>
        <dbReference type="WBParaSite" id="EgrG_002012100"/>
    </source>
</evidence>
<dbReference type="EMBL" id="LK028576">
    <property type="protein sequence ID" value="CDS15026.1"/>
    <property type="molecule type" value="Genomic_DNA"/>
</dbReference>
<accession>A0A068WBG1</accession>
<dbReference type="Proteomes" id="UP000492820">
    <property type="component" value="Unassembled WGS sequence"/>
</dbReference>
<evidence type="ECO:0000313" key="2">
    <source>
        <dbReference type="EMBL" id="CDS15026.1"/>
    </source>
</evidence>
<organism evidence="2">
    <name type="scientific">Echinococcus granulosus</name>
    <name type="common">Hydatid tapeworm</name>
    <dbReference type="NCBI Taxonomy" id="6210"/>
    <lineage>
        <taxon>Eukaryota</taxon>
        <taxon>Metazoa</taxon>
        <taxon>Spiralia</taxon>
        <taxon>Lophotrochozoa</taxon>
        <taxon>Platyhelminthes</taxon>
        <taxon>Cestoda</taxon>
        <taxon>Eucestoda</taxon>
        <taxon>Cyclophyllidea</taxon>
        <taxon>Taeniidae</taxon>
        <taxon>Echinococcus</taxon>
        <taxon>Echinococcus granulosus group</taxon>
    </lineage>
</organism>